<keyword evidence="1" id="KW-0479">Metal-binding</keyword>
<organism evidence="2 3">
    <name type="scientific">Pedobacter cryoconitis</name>
    <dbReference type="NCBI Taxonomy" id="188932"/>
    <lineage>
        <taxon>Bacteria</taxon>
        <taxon>Pseudomonadati</taxon>
        <taxon>Bacteroidota</taxon>
        <taxon>Sphingobacteriia</taxon>
        <taxon>Sphingobacteriales</taxon>
        <taxon>Sphingobacteriaceae</taxon>
        <taxon>Pedobacter</taxon>
    </lineage>
</organism>
<comment type="similarity">
    <text evidence="1">Belongs to the terpene synthase family.</text>
</comment>
<reference evidence="2 3" key="1">
    <citation type="submission" date="2020-08" db="EMBL/GenBank/DDBJ databases">
        <title>Genomic Encyclopedia of Type Strains, Phase IV (KMG-V): Genome sequencing to study the core and pangenomes of soil and plant-associated prokaryotes.</title>
        <authorList>
            <person name="Whitman W."/>
        </authorList>
    </citation>
    <scope>NUCLEOTIDE SEQUENCE [LARGE SCALE GENOMIC DNA]</scope>
    <source>
        <strain evidence="2 3">M2T3</strain>
    </source>
</reference>
<name>A0A7X0J7S6_9SPHI</name>
<dbReference type="AlphaFoldDB" id="A0A7X0J7S6"/>
<accession>A0A7X0J7S6</accession>
<dbReference type="GO" id="GO:0046872">
    <property type="term" value="F:metal ion binding"/>
    <property type="evidence" value="ECO:0007669"/>
    <property type="project" value="UniProtKB-KW"/>
</dbReference>
<keyword evidence="1" id="KW-0456">Lyase</keyword>
<dbReference type="Pfam" id="PF19086">
    <property type="entry name" value="Terpene_syn_C_2"/>
    <property type="match status" value="1"/>
</dbReference>
<dbReference type="GO" id="GO:0010333">
    <property type="term" value="F:terpene synthase activity"/>
    <property type="evidence" value="ECO:0007669"/>
    <property type="project" value="InterPro"/>
</dbReference>
<proteinExistence type="inferred from homology"/>
<dbReference type="PANTHER" id="PTHR35201">
    <property type="entry name" value="TERPENE SYNTHASE"/>
    <property type="match status" value="1"/>
</dbReference>
<dbReference type="Gene3D" id="1.10.600.10">
    <property type="entry name" value="Farnesyl Diphosphate Synthase"/>
    <property type="match status" value="1"/>
</dbReference>
<evidence type="ECO:0000313" key="3">
    <source>
        <dbReference type="Proteomes" id="UP000521017"/>
    </source>
</evidence>
<dbReference type="PANTHER" id="PTHR35201:SF4">
    <property type="entry name" value="BETA-PINACENE SYNTHASE-RELATED"/>
    <property type="match status" value="1"/>
</dbReference>
<dbReference type="EMBL" id="JACHCC010000008">
    <property type="protein sequence ID" value="MBB6501251.1"/>
    <property type="molecule type" value="Genomic_DNA"/>
</dbReference>
<evidence type="ECO:0000256" key="1">
    <source>
        <dbReference type="RuleBase" id="RU366034"/>
    </source>
</evidence>
<dbReference type="Proteomes" id="UP000521017">
    <property type="component" value="Unassembled WGS sequence"/>
</dbReference>
<dbReference type="InterPro" id="IPR008949">
    <property type="entry name" value="Isoprenoid_synthase_dom_sf"/>
</dbReference>
<dbReference type="EC" id="4.2.3.-" evidence="1"/>
<dbReference type="InterPro" id="IPR034686">
    <property type="entry name" value="Terpene_cyclase-like_2"/>
</dbReference>
<keyword evidence="1" id="KW-0460">Magnesium</keyword>
<dbReference type="SUPFAM" id="SSF48576">
    <property type="entry name" value="Terpenoid synthases"/>
    <property type="match status" value="1"/>
</dbReference>
<gene>
    <name evidence="2" type="ORF">HDF25_003414</name>
</gene>
<dbReference type="RefSeq" id="WP_184626794.1">
    <property type="nucleotide sequence ID" value="NZ_JACHCC010000008.1"/>
</dbReference>
<evidence type="ECO:0000313" key="2">
    <source>
        <dbReference type="EMBL" id="MBB6501251.1"/>
    </source>
</evidence>
<protein>
    <recommendedName>
        <fullName evidence="1">Terpene synthase</fullName>
        <ecNumber evidence="1">4.2.3.-</ecNumber>
    </recommendedName>
</protein>
<comment type="caution">
    <text evidence="2">The sequence shown here is derived from an EMBL/GenBank/DDBJ whole genome shotgun (WGS) entry which is preliminary data.</text>
</comment>
<sequence>MKQTIDVPIPKYPWTYIPSPLMFTFDEEEKQWIKEDYAFMGPESVKRYINQNIVKVSPYMGPTTTNADLLRPVCRFLLYETYFDDYVEIMPLEEVRVLRDRAFEVMTGDSVGPNEIGMFRQMEQARKEWVTNGMPQFWIERMANSFWEFVTYGIMEETHFKLTQTYPTLSRYLLIRSRSIGQLAYVDMIDPAIGYALPEHIHKHPAIQRVLFLQSILIGIQNDFASIRKEMATENENFNIILLLHHTHHLSFEEALARAMKIHDDFVVELEEISQCLPNFGDYQKEAENYVYHTKLMVTCLNEWYYKSGTKRYTPEGFATPKYGIQGEKKLDFEIKHIRQEN</sequence>
<comment type="cofactor">
    <cofactor evidence="1">
        <name>Mg(2+)</name>
        <dbReference type="ChEBI" id="CHEBI:18420"/>
    </cofactor>
</comment>